<name>A0A7W7IRY0_9CAUL</name>
<evidence type="ECO:0000256" key="2">
    <source>
        <dbReference type="ARBA" id="ARBA00023125"/>
    </source>
</evidence>
<keyword evidence="3" id="KW-0804">Transcription</keyword>
<feature type="coiled-coil region" evidence="4">
    <location>
        <begin position="92"/>
        <end position="122"/>
    </location>
</feature>
<dbReference type="SUPFAM" id="SSF46955">
    <property type="entry name" value="Putative DNA-binding domain"/>
    <property type="match status" value="1"/>
</dbReference>
<dbReference type="InterPro" id="IPR009061">
    <property type="entry name" value="DNA-bd_dom_put_sf"/>
</dbReference>
<keyword evidence="7" id="KW-1185">Reference proteome</keyword>
<dbReference type="InterPro" id="IPR047057">
    <property type="entry name" value="MerR_fam"/>
</dbReference>
<dbReference type="InterPro" id="IPR015358">
    <property type="entry name" value="Tscrpt_reg_MerR_DNA-bd"/>
</dbReference>
<dbReference type="GO" id="GO:0003700">
    <property type="term" value="F:DNA-binding transcription factor activity"/>
    <property type="evidence" value="ECO:0007669"/>
    <property type="project" value="InterPro"/>
</dbReference>
<reference evidence="6 7" key="1">
    <citation type="submission" date="2020-08" db="EMBL/GenBank/DDBJ databases">
        <title>Functional genomics of gut bacteria from endangered species of beetles.</title>
        <authorList>
            <person name="Carlos-Shanley C."/>
        </authorList>
    </citation>
    <scope>NUCLEOTIDE SEQUENCE [LARGE SCALE GENOMIC DNA]</scope>
    <source>
        <strain evidence="6 7">S00123</strain>
    </source>
</reference>
<comment type="caution">
    <text evidence="6">The sequence shown here is derived from an EMBL/GenBank/DDBJ whole genome shotgun (WGS) entry which is preliminary data.</text>
</comment>
<dbReference type="PRINTS" id="PR00040">
    <property type="entry name" value="HTHMERR"/>
</dbReference>
<dbReference type="Gene3D" id="1.10.1660.10">
    <property type="match status" value="1"/>
</dbReference>
<evidence type="ECO:0000313" key="6">
    <source>
        <dbReference type="EMBL" id="MBB4799446.1"/>
    </source>
</evidence>
<dbReference type="Proteomes" id="UP000539957">
    <property type="component" value="Unassembled WGS sequence"/>
</dbReference>
<accession>A0A7W7IRY0</accession>
<dbReference type="PROSITE" id="PS50937">
    <property type="entry name" value="HTH_MERR_2"/>
    <property type="match status" value="1"/>
</dbReference>
<evidence type="ECO:0000313" key="7">
    <source>
        <dbReference type="Proteomes" id="UP000539957"/>
    </source>
</evidence>
<evidence type="ECO:0000256" key="1">
    <source>
        <dbReference type="ARBA" id="ARBA00023015"/>
    </source>
</evidence>
<dbReference type="AlphaFoldDB" id="A0A7W7IRY0"/>
<dbReference type="EMBL" id="JACHKY010000006">
    <property type="protein sequence ID" value="MBB4799446.1"/>
    <property type="molecule type" value="Genomic_DNA"/>
</dbReference>
<gene>
    <name evidence="6" type="ORF">HNP32_003204</name>
</gene>
<dbReference type="InterPro" id="IPR000551">
    <property type="entry name" value="MerR-type_HTH_dom"/>
</dbReference>
<dbReference type="CDD" id="cd04785">
    <property type="entry name" value="HTH_CadR-PbrR-like"/>
    <property type="match status" value="1"/>
</dbReference>
<dbReference type="PROSITE" id="PS00552">
    <property type="entry name" value="HTH_MERR_1"/>
    <property type="match status" value="1"/>
</dbReference>
<feature type="domain" description="HTH merR-type" evidence="5">
    <location>
        <begin position="14"/>
        <end position="80"/>
    </location>
</feature>
<sequence length="144" mass="15734">MTQPSPASSGLRPIGKLAAATGVKVPTIRFYEEIGLLPAPPRTASDRRMYDDAAERRLSFIRHARQLGFDLDSIRSLLDLSDHPDRPCAEANVIAERHLAEVKQKIAQLRALQGELSRMTAECAGGRVSACKVIEALHDHPASL</sequence>
<dbReference type="PANTHER" id="PTHR30204:SF92">
    <property type="entry name" value="HTH-TYPE TRANSCRIPTIONAL REGULATOR ZNTR"/>
    <property type="match status" value="1"/>
</dbReference>
<organism evidence="6 7">
    <name type="scientific">Brevundimonas bullata</name>
    <dbReference type="NCBI Taxonomy" id="13160"/>
    <lineage>
        <taxon>Bacteria</taxon>
        <taxon>Pseudomonadati</taxon>
        <taxon>Pseudomonadota</taxon>
        <taxon>Alphaproteobacteria</taxon>
        <taxon>Caulobacterales</taxon>
        <taxon>Caulobacteraceae</taxon>
        <taxon>Brevundimonas</taxon>
    </lineage>
</organism>
<protein>
    <submittedName>
        <fullName evidence="6">DNA-binding transcriptional MerR regulator</fullName>
    </submittedName>
</protein>
<dbReference type="PANTHER" id="PTHR30204">
    <property type="entry name" value="REDOX-CYCLING DRUG-SENSING TRANSCRIPTIONAL ACTIVATOR SOXR"/>
    <property type="match status" value="1"/>
</dbReference>
<evidence type="ECO:0000259" key="5">
    <source>
        <dbReference type="PROSITE" id="PS50937"/>
    </source>
</evidence>
<keyword evidence="4" id="KW-0175">Coiled coil</keyword>
<dbReference type="GO" id="GO:0003677">
    <property type="term" value="F:DNA binding"/>
    <property type="evidence" value="ECO:0007669"/>
    <property type="project" value="UniProtKB-KW"/>
</dbReference>
<evidence type="ECO:0000256" key="4">
    <source>
        <dbReference type="SAM" id="Coils"/>
    </source>
</evidence>
<dbReference type="Pfam" id="PF00376">
    <property type="entry name" value="MerR"/>
    <property type="match status" value="1"/>
</dbReference>
<keyword evidence="2 6" id="KW-0238">DNA-binding</keyword>
<keyword evidence="1" id="KW-0805">Transcription regulation</keyword>
<evidence type="ECO:0000256" key="3">
    <source>
        <dbReference type="ARBA" id="ARBA00023163"/>
    </source>
</evidence>
<dbReference type="SMART" id="SM00422">
    <property type="entry name" value="HTH_MERR"/>
    <property type="match status" value="1"/>
</dbReference>
<proteinExistence type="predicted"/>
<dbReference type="Pfam" id="PF09278">
    <property type="entry name" value="MerR-DNA-bind"/>
    <property type="match status" value="1"/>
</dbReference>